<dbReference type="OMA" id="THHRSIM"/>
<dbReference type="Gramene" id="KCW77151">
    <property type="protein sequence ID" value="KCW77151"/>
    <property type="gene ID" value="EUGRSUZ_D01497"/>
</dbReference>
<evidence type="ECO:0000259" key="2">
    <source>
        <dbReference type="Pfam" id="PF13968"/>
    </source>
</evidence>
<dbReference type="PANTHER" id="PTHR31325">
    <property type="entry name" value="OS01G0798800 PROTEIN-RELATED"/>
    <property type="match status" value="1"/>
</dbReference>
<dbReference type="InterPro" id="IPR007658">
    <property type="entry name" value="DUF594"/>
</dbReference>
<dbReference type="Pfam" id="PF13968">
    <property type="entry name" value="DUF4220"/>
    <property type="match status" value="1"/>
</dbReference>
<keyword evidence="1" id="KW-0812">Transmembrane</keyword>
<organism evidence="3">
    <name type="scientific">Eucalyptus grandis</name>
    <name type="common">Flooded gum</name>
    <dbReference type="NCBI Taxonomy" id="71139"/>
    <lineage>
        <taxon>Eukaryota</taxon>
        <taxon>Viridiplantae</taxon>
        <taxon>Streptophyta</taxon>
        <taxon>Embryophyta</taxon>
        <taxon>Tracheophyta</taxon>
        <taxon>Spermatophyta</taxon>
        <taxon>Magnoliopsida</taxon>
        <taxon>eudicotyledons</taxon>
        <taxon>Gunneridae</taxon>
        <taxon>Pentapetalae</taxon>
        <taxon>rosids</taxon>
        <taxon>malvids</taxon>
        <taxon>Myrtales</taxon>
        <taxon>Myrtaceae</taxon>
        <taxon>Myrtoideae</taxon>
        <taxon>Eucalypteae</taxon>
        <taxon>Eucalyptus</taxon>
    </lineage>
</organism>
<accession>A0A059CG46</accession>
<proteinExistence type="predicted"/>
<evidence type="ECO:0000256" key="1">
    <source>
        <dbReference type="SAM" id="Phobius"/>
    </source>
</evidence>
<feature type="transmembrane region" description="Helical" evidence="1">
    <location>
        <begin position="115"/>
        <end position="137"/>
    </location>
</feature>
<feature type="domain" description="DUF4220" evidence="2">
    <location>
        <begin position="48"/>
        <end position="410"/>
    </location>
</feature>
<evidence type="ECO:0000313" key="3">
    <source>
        <dbReference type="EMBL" id="KCW77151.1"/>
    </source>
</evidence>
<sequence length="650" mass="74937">MKNLRSPKASLAKIQLLVCFTAFLLLLLTFSSASRRWNNNPKLRILLWAAYALSSYFITYTLGLMTEASFRNELLPLWAIFLMIFFGSADCYSASSLEDCEQWKNYSWQYVIRTIGVLILLLMYGIMSPVILVLFVLRLMGLFKRTTKLIADYMSSEHRSSEGDPDRMRGYNYIVRGEETSYTLMKKSKEREAPNYRMSLEITDRAVTIEKVWNCQGWLFKSGGGDEDSKLKDICLSFSLYKLLRLRFSSYSLPKQAHEKVWKLIQHLYAEGNGYERTFGLIEQELSFLYDLFYTNRQYTFQPSLWKVKVVELLLLVIGSLVTIGLCFLRYYSYGPQDDVQLATAGGRSIDVLVTALVLIIFVLVEPAQLSTWPSRTGRRCHFVQLIGLICRMRTRKHWERKLCQYSLLESCDYTPAVWLYNRITALYIDQTRDGQNQSTPAELSLEVKQAVLRSLMSNPPVLENGKASLRLNEVEDKLSWACRLETQTQVITVWHIATSICEHRMQISDSNFHVATCLSKYLAYLVAFCPKLLPDHPYDAEYNFDRIIFKSRKLFKGCDTKDERIGKLMEIDKTRDDKSSVIIQGAKLGRLLLGVEKGKKFIWKVLAEFWAELMVYVAPHDTKTHAEHLVMGGEFVTHLWSLVSPAGIA</sequence>
<dbReference type="InterPro" id="IPR025315">
    <property type="entry name" value="DUF4220"/>
</dbReference>
<dbReference type="AlphaFoldDB" id="A0A059CG46"/>
<feature type="transmembrane region" description="Helical" evidence="1">
    <location>
        <begin position="74"/>
        <end position="95"/>
    </location>
</feature>
<name>A0A059CG46_EUCGR</name>
<keyword evidence="1" id="KW-0472">Membrane</keyword>
<feature type="transmembrane region" description="Helical" evidence="1">
    <location>
        <begin position="43"/>
        <end position="62"/>
    </location>
</feature>
<reference evidence="3" key="1">
    <citation type="submission" date="2013-07" db="EMBL/GenBank/DDBJ databases">
        <title>The genome of Eucalyptus grandis.</title>
        <authorList>
            <person name="Schmutz J."/>
            <person name="Hayes R."/>
            <person name="Myburg A."/>
            <person name="Tuskan G."/>
            <person name="Grattapaglia D."/>
            <person name="Rokhsar D.S."/>
        </authorList>
    </citation>
    <scope>NUCLEOTIDE SEQUENCE</scope>
    <source>
        <tissue evidence="3">Leaf extractions</tissue>
    </source>
</reference>
<feature type="transmembrane region" description="Helical" evidence="1">
    <location>
        <begin position="352"/>
        <end position="370"/>
    </location>
</feature>
<dbReference type="Pfam" id="PF04578">
    <property type="entry name" value="DUF594"/>
    <property type="match status" value="1"/>
</dbReference>
<feature type="transmembrane region" description="Helical" evidence="1">
    <location>
        <begin position="313"/>
        <end position="332"/>
    </location>
</feature>
<protein>
    <recommendedName>
        <fullName evidence="2">DUF4220 domain-containing protein</fullName>
    </recommendedName>
</protein>
<dbReference type="EMBL" id="KK198756">
    <property type="protein sequence ID" value="KCW77151.1"/>
    <property type="molecule type" value="Genomic_DNA"/>
</dbReference>
<gene>
    <name evidence="3" type="ORF">EUGRSUZ_D01497</name>
</gene>
<keyword evidence="1" id="KW-1133">Transmembrane helix</keyword>
<dbReference type="InParanoid" id="A0A059CG46"/>